<comment type="caution">
    <text evidence="2">The sequence shown here is derived from an EMBL/GenBank/DDBJ whole genome shotgun (WGS) entry which is preliminary data.</text>
</comment>
<keyword evidence="3" id="KW-1185">Reference proteome</keyword>
<evidence type="ECO:0000313" key="2">
    <source>
        <dbReference type="EMBL" id="MDQ0157459.1"/>
    </source>
</evidence>
<sequence length="568" mass="67018">MARNFYEENQDWKSAVELAVNEGKRTESLSWFTQLKGYIDEGRTKSFPPDYFIESLLLLKRLSMAHFEQLLSSLWKRNDDEKEFLLWVKSLNSLFQQIEYDEDEIWYETQDLFQEVFLSLIKGKYLIKEVEKLIPDLLKNWAMIADPPHAALANGAILAWNDYFPTTLEQAVVEHAESYISGEVLAVKNFDESFNLLTEILQWAKNEAIEIDSSLHLEGEPLTVENEDILRRLQAHPEAERSEKLLQLIGSILNNMLSKKKEQEKQLIQNIQWNTDVLSKLRAGIHQIDDWKDGKNNLIKKSFQARKEEIRDSIQSGIPEILKSCSDLISEDSDFKKLSVEINDEMNLRVELYLREKVMPQFQLKFQDWLQEVEQELKESQYFIHELTEGLNQLLEENKLQMECDFQVLNDWKRDMERMTTFVTYEKENIFLRFTPSQFLIKSAGRLLGSIPQNKGFLASQYKKLIENEDFSDAVQLITKKFLQQLELFERTLERDMMLFFENPVSEAKQAVAEMEKEKAQYQKELDELKSHPERFYDPIVLFQIRQRQLEWLDIGSVGQFVKDDKIL</sequence>
<organism evidence="2 3">
    <name type="scientific">Anoxybacillus andreesenii</name>
    <dbReference type="NCBI Taxonomy" id="1325932"/>
    <lineage>
        <taxon>Bacteria</taxon>
        <taxon>Bacillati</taxon>
        <taxon>Bacillota</taxon>
        <taxon>Bacilli</taxon>
        <taxon>Bacillales</taxon>
        <taxon>Anoxybacillaceae</taxon>
        <taxon>Anoxybacillus</taxon>
    </lineage>
</organism>
<dbReference type="RefSeq" id="WP_307151923.1">
    <property type="nucleotide sequence ID" value="NZ_JAUSTU010000028.1"/>
</dbReference>
<evidence type="ECO:0000256" key="1">
    <source>
        <dbReference type="SAM" id="Coils"/>
    </source>
</evidence>
<keyword evidence="1" id="KW-0175">Coiled coil</keyword>
<evidence type="ECO:0000313" key="3">
    <source>
        <dbReference type="Proteomes" id="UP001231362"/>
    </source>
</evidence>
<feature type="coiled-coil region" evidence="1">
    <location>
        <begin position="505"/>
        <end position="532"/>
    </location>
</feature>
<dbReference type="Proteomes" id="UP001231362">
    <property type="component" value="Unassembled WGS sequence"/>
</dbReference>
<protein>
    <submittedName>
        <fullName evidence="2">Uncharacterized protein</fullName>
    </submittedName>
</protein>
<accession>A0ABT9V948</accession>
<gene>
    <name evidence="2" type="ORF">J2S07_003794</name>
</gene>
<dbReference type="EMBL" id="JAUSTU010000028">
    <property type="protein sequence ID" value="MDQ0157459.1"/>
    <property type="molecule type" value="Genomic_DNA"/>
</dbReference>
<proteinExistence type="predicted"/>
<reference evidence="2 3" key="1">
    <citation type="submission" date="2023-07" db="EMBL/GenBank/DDBJ databases">
        <title>Genomic Encyclopedia of Type Strains, Phase IV (KMG-IV): sequencing the most valuable type-strain genomes for metagenomic binning, comparative biology and taxonomic classification.</title>
        <authorList>
            <person name="Goeker M."/>
        </authorList>
    </citation>
    <scope>NUCLEOTIDE SEQUENCE [LARGE SCALE GENOMIC DNA]</scope>
    <source>
        <strain evidence="2 3">DSM 23948</strain>
    </source>
</reference>
<name>A0ABT9V948_9BACL</name>